<evidence type="ECO:0000256" key="2">
    <source>
        <dbReference type="ARBA" id="ARBA00022490"/>
    </source>
</evidence>
<dbReference type="InterPro" id="IPR036615">
    <property type="entry name" value="Mur_ligase_C_dom_sf"/>
</dbReference>
<evidence type="ECO:0000259" key="11">
    <source>
        <dbReference type="Pfam" id="PF08245"/>
    </source>
</evidence>
<dbReference type="Pfam" id="PF01225">
    <property type="entry name" value="Mur_ligase"/>
    <property type="match status" value="1"/>
</dbReference>
<keyword evidence="8" id="KW-0961">Cell wall biogenesis/degradation</keyword>
<keyword evidence="3" id="KW-0436">Ligase</keyword>
<comment type="similarity">
    <text evidence="1">Belongs to the MurCDEF family. MurE subfamily.</text>
</comment>
<dbReference type="InterPro" id="IPR004101">
    <property type="entry name" value="Mur_ligase_C"/>
</dbReference>
<keyword evidence="6" id="KW-0133">Cell shape</keyword>
<protein>
    <recommendedName>
        <fullName evidence="13">Mur ligase central domain-containing protein</fullName>
    </recommendedName>
</protein>
<organism evidence="12">
    <name type="scientific">marine metagenome</name>
    <dbReference type="NCBI Taxonomy" id="408172"/>
    <lineage>
        <taxon>unclassified sequences</taxon>
        <taxon>metagenomes</taxon>
        <taxon>ecological metagenomes</taxon>
    </lineage>
</organism>
<reference evidence="12" key="1">
    <citation type="submission" date="2018-05" db="EMBL/GenBank/DDBJ databases">
        <authorList>
            <person name="Lanie J.A."/>
            <person name="Ng W.-L."/>
            <person name="Kazmierczak K.M."/>
            <person name="Andrzejewski T.M."/>
            <person name="Davidsen T.M."/>
            <person name="Wayne K.J."/>
            <person name="Tettelin H."/>
            <person name="Glass J.I."/>
            <person name="Rusch D."/>
            <person name="Podicherti R."/>
            <person name="Tsui H.-C.T."/>
            <person name="Winkler M.E."/>
        </authorList>
    </citation>
    <scope>NUCLEOTIDE SEQUENCE</scope>
</reference>
<dbReference type="GO" id="GO:0009252">
    <property type="term" value="P:peptidoglycan biosynthetic process"/>
    <property type="evidence" value="ECO:0007669"/>
    <property type="project" value="UniProtKB-KW"/>
</dbReference>
<keyword evidence="2" id="KW-0963">Cytoplasm</keyword>
<dbReference type="NCBIfam" id="TIGR01085">
    <property type="entry name" value="murE"/>
    <property type="match status" value="1"/>
</dbReference>
<evidence type="ECO:0000256" key="3">
    <source>
        <dbReference type="ARBA" id="ARBA00022598"/>
    </source>
</evidence>
<evidence type="ECO:0000256" key="5">
    <source>
        <dbReference type="ARBA" id="ARBA00022840"/>
    </source>
</evidence>
<dbReference type="GO" id="GO:0008360">
    <property type="term" value="P:regulation of cell shape"/>
    <property type="evidence" value="ECO:0007669"/>
    <property type="project" value="UniProtKB-KW"/>
</dbReference>
<dbReference type="EMBL" id="UINC01000503">
    <property type="protein sequence ID" value="SUZ56461.1"/>
    <property type="molecule type" value="Genomic_DNA"/>
</dbReference>
<dbReference type="HAMAP" id="MF_00208">
    <property type="entry name" value="MurE"/>
    <property type="match status" value="1"/>
</dbReference>
<dbReference type="AlphaFoldDB" id="A0A381NPG9"/>
<accession>A0A381NPG9</accession>
<dbReference type="InterPro" id="IPR005761">
    <property type="entry name" value="UDP-N-AcMur-Glu-dNH2Pim_ligase"/>
</dbReference>
<dbReference type="SUPFAM" id="SSF63418">
    <property type="entry name" value="MurE/MurF N-terminal domain"/>
    <property type="match status" value="1"/>
</dbReference>
<dbReference type="PANTHER" id="PTHR23135">
    <property type="entry name" value="MUR LIGASE FAMILY MEMBER"/>
    <property type="match status" value="1"/>
</dbReference>
<dbReference type="Gene3D" id="3.40.1190.10">
    <property type="entry name" value="Mur-like, catalytic domain"/>
    <property type="match status" value="1"/>
</dbReference>
<dbReference type="Pfam" id="PF02875">
    <property type="entry name" value="Mur_ligase_C"/>
    <property type="match status" value="1"/>
</dbReference>
<evidence type="ECO:0000259" key="9">
    <source>
        <dbReference type="Pfam" id="PF01225"/>
    </source>
</evidence>
<evidence type="ECO:0000256" key="4">
    <source>
        <dbReference type="ARBA" id="ARBA00022741"/>
    </source>
</evidence>
<gene>
    <name evidence="12" type="ORF">METZ01_LOCUS9315</name>
</gene>
<dbReference type="InterPro" id="IPR036565">
    <property type="entry name" value="Mur-like_cat_sf"/>
</dbReference>
<keyword evidence="5" id="KW-0067">ATP-binding</keyword>
<dbReference type="SUPFAM" id="SSF53623">
    <property type="entry name" value="MurD-like peptide ligases, catalytic domain"/>
    <property type="match status" value="1"/>
</dbReference>
<name>A0A381NPG9_9ZZZZ</name>
<evidence type="ECO:0000256" key="7">
    <source>
        <dbReference type="ARBA" id="ARBA00022984"/>
    </source>
</evidence>
<dbReference type="GO" id="GO:0004326">
    <property type="term" value="F:tetrahydrofolylpolyglutamate synthase activity"/>
    <property type="evidence" value="ECO:0007669"/>
    <property type="project" value="InterPro"/>
</dbReference>
<feature type="domain" description="Mur ligase C-terminal" evidence="10">
    <location>
        <begin position="314"/>
        <end position="439"/>
    </location>
</feature>
<dbReference type="GO" id="GO:0005737">
    <property type="term" value="C:cytoplasm"/>
    <property type="evidence" value="ECO:0007669"/>
    <property type="project" value="InterPro"/>
</dbReference>
<dbReference type="NCBIfam" id="NF001126">
    <property type="entry name" value="PRK00139.1-4"/>
    <property type="match status" value="1"/>
</dbReference>
<dbReference type="InterPro" id="IPR018109">
    <property type="entry name" value="Folylpolyglutamate_synth_CS"/>
</dbReference>
<evidence type="ECO:0000256" key="1">
    <source>
        <dbReference type="ARBA" id="ARBA00005898"/>
    </source>
</evidence>
<evidence type="ECO:0000256" key="6">
    <source>
        <dbReference type="ARBA" id="ARBA00022960"/>
    </source>
</evidence>
<keyword evidence="4" id="KW-0547">Nucleotide-binding</keyword>
<evidence type="ECO:0008006" key="13">
    <source>
        <dbReference type="Google" id="ProtNLM"/>
    </source>
</evidence>
<evidence type="ECO:0000259" key="10">
    <source>
        <dbReference type="Pfam" id="PF02875"/>
    </source>
</evidence>
<feature type="domain" description="Mur ligase central" evidence="11">
    <location>
        <begin position="109"/>
        <end position="291"/>
    </location>
</feature>
<dbReference type="InterPro" id="IPR035911">
    <property type="entry name" value="MurE/MurF_N"/>
</dbReference>
<dbReference type="GO" id="GO:0071555">
    <property type="term" value="P:cell wall organization"/>
    <property type="evidence" value="ECO:0007669"/>
    <property type="project" value="UniProtKB-KW"/>
</dbReference>
<dbReference type="Pfam" id="PF08245">
    <property type="entry name" value="Mur_ligase_M"/>
    <property type="match status" value="1"/>
</dbReference>
<dbReference type="Gene3D" id="3.90.190.20">
    <property type="entry name" value="Mur ligase, C-terminal domain"/>
    <property type="match status" value="1"/>
</dbReference>
<dbReference type="GO" id="GO:0051301">
    <property type="term" value="P:cell division"/>
    <property type="evidence" value="ECO:0007669"/>
    <property type="project" value="InterPro"/>
</dbReference>
<dbReference type="GO" id="GO:0005524">
    <property type="term" value="F:ATP binding"/>
    <property type="evidence" value="ECO:0007669"/>
    <property type="project" value="UniProtKB-KW"/>
</dbReference>
<dbReference type="PROSITE" id="PS01011">
    <property type="entry name" value="FOLYLPOLYGLU_SYNT_1"/>
    <property type="match status" value="1"/>
</dbReference>
<dbReference type="SUPFAM" id="SSF53244">
    <property type="entry name" value="MurD-like peptide ligases, peptide-binding domain"/>
    <property type="match status" value="1"/>
</dbReference>
<keyword evidence="7" id="KW-0573">Peptidoglycan synthesis</keyword>
<evidence type="ECO:0000313" key="12">
    <source>
        <dbReference type="EMBL" id="SUZ56461.1"/>
    </source>
</evidence>
<dbReference type="Gene3D" id="3.40.1390.10">
    <property type="entry name" value="MurE/MurF, N-terminal domain"/>
    <property type="match status" value="1"/>
</dbReference>
<feature type="domain" description="Mur ligase N-terminal catalytic" evidence="9">
    <location>
        <begin position="26"/>
        <end position="95"/>
    </location>
</feature>
<sequence length="473" mass="48548">MRLGALLRAAGVADPAMPADSDGPEVAGVAHDSRQVGTGDVFCCVPGAYHDGHDFAAAAVRAGACAVVGERPLDLPVPTVVVPSVRSTMALMAAAAHGWPSHQLELVGVTGTNGKTSVVHLLTSILAIDGRRTAAHGTLSGGRTTPEATDLQAMLGRWVLEGVETAAVEVSSHALSQHRVDGTRFALVGFTNLSRDHLDFHGSMEDYEAAKARLFDGSFADRAVVVVDGAAGSRIAVRAAEAGLAVTEVTQGPAEGSLRPDGVRFEWRGRSVEVATGGRFTIANALVAAELASALGVVEERVVEGLASAPPVPGRFEPVLLEGGPTLVVDYAHTPDALSGALATAREVAGGRVLVVFGCGGERDAGKRPEMGAVAETGADLVVVTSDNPRGEPPGGVIADILSGMDRVPALIEPDRRQAIAGALALAEVDDLVLVAGRGHEDVQEAAGRLTPFDDRTVARQEWARMSSGGVAG</sequence>
<evidence type="ECO:0000256" key="8">
    <source>
        <dbReference type="ARBA" id="ARBA00023316"/>
    </source>
</evidence>
<dbReference type="InterPro" id="IPR000713">
    <property type="entry name" value="Mur_ligase_N"/>
</dbReference>
<dbReference type="InterPro" id="IPR013221">
    <property type="entry name" value="Mur_ligase_cen"/>
</dbReference>
<dbReference type="PANTHER" id="PTHR23135:SF4">
    <property type="entry name" value="UDP-N-ACETYLMURAMOYL-L-ALANYL-D-GLUTAMATE--2,6-DIAMINOPIMELATE LIGASE MURE HOMOLOG, CHLOROPLASTIC"/>
    <property type="match status" value="1"/>
</dbReference>
<proteinExistence type="inferred from homology"/>